<proteinExistence type="predicted"/>
<evidence type="ECO:0000256" key="1">
    <source>
        <dbReference type="SAM" id="MobiDB-lite"/>
    </source>
</evidence>
<reference evidence="2 3" key="1">
    <citation type="journal article" date="2019" name="Int. J. Syst. Evol. Microbiol.">
        <title>The Global Catalogue of Microorganisms (GCM) 10K type strain sequencing project: providing services to taxonomists for standard genome sequencing and annotation.</title>
        <authorList>
            <consortium name="The Broad Institute Genomics Platform"/>
            <consortium name="The Broad Institute Genome Sequencing Center for Infectious Disease"/>
            <person name="Wu L."/>
            <person name="Ma J."/>
        </authorList>
    </citation>
    <scope>NUCLEOTIDE SEQUENCE [LARGE SCALE GENOMIC DNA]</scope>
    <source>
        <strain evidence="2 3">JCM 7356</strain>
    </source>
</reference>
<feature type="compositionally biased region" description="Basic and acidic residues" evidence="1">
    <location>
        <begin position="1"/>
        <end position="17"/>
    </location>
</feature>
<gene>
    <name evidence="2" type="ORF">GCM10010430_11130</name>
</gene>
<evidence type="ECO:0000313" key="3">
    <source>
        <dbReference type="Proteomes" id="UP001500305"/>
    </source>
</evidence>
<comment type="caution">
    <text evidence="2">The sequence shown here is derived from an EMBL/GenBank/DDBJ whole genome shotgun (WGS) entry which is preliminary data.</text>
</comment>
<feature type="region of interest" description="Disordered" evidence="1">
    <location>
        <begin position="1"/>
        <end position="43"/>
    </location>
</feature>
<dbReference type="Proteomes" id="UP001500305">
    <property type="component" value="Unassembled WGS sequence"/>
</dbReference>
<evidence type="ECO:0000313" key="2">
    <source>
        <dbReference type="EMBL" id="GAA2232396.1"/>
    </source>
</evidence>
<keyword evidence="3" id="KW-1185">Reference proteome</keyword>
<name>A0ABN3DJ63_9ACTN</name>
<organism evidence="2 3">
    <name type="scientific">Kitasatospora cystarginea</name>
    <dbReference type="NCBI Taxonomy" id="58350"/>
    <lineage>
        <taxon>Bacteria</taxon>
        <taxon>Bacillati</taxon>
        <taxon>Actinomycetota</taxon>
        <taxon>Actinomycetes</taxon>
        <taxon>Kitasatosporales</taxon>
        <taxon>Streptomycetaceae</taxon>
        <taxon>Kitasatospora</taxon>
    </lineage>
</organism>
<protein>
    <submittedName>
        <fullName evidence="2">Uncharacterized protein</fullName>
    </submittedName>
</protein>
<accession>A0ABN3DJ63</accession>
<dbReference type="EMBL" id="BAAATR010000003">
    <property type="protein sequence ID" value="GAA2232396.1"/>
    <property type="molecule type" value="Genomic_DNA"/>
</dbReference>
<sequence length="92" mass="9862">MTLRSDAQRGDTAHQRDAVAVPLASEDGRASNTTASHSDRAAARRERLATAGTHAREVLDRHQFEDGRCSDGCGPWPCNSVVDAVQACDGDR</sequence>